<comment type="caution">
    <text evidence="2">The sequence shown here is derived from an EMBL/GenBank/DDBJ whole genome shotgun (WGS) entry which is preliminary data.</text>
</comment>
<organism evidence="2 3">
    <name type="scientific">Saccharopolyspora aridisoli</name>
    <dbReference type="NCBI Taxonomy" id="2530385"/>
    <lineage>
        <taxon>Bacteria</taxon>
        <taxon>Bacillati</taxon>
        <taxon>Actinomycetota</taxon>
        <taxon>Actinomycetes</taxon>
        <taxon>Pseudonocardiales</taxon>
        <taxon>Pseudonocardiaceae</taxon>
        <taxon>Saccharopolyspora</taxon>
    </lineage>
</organism>
<evidence type="ECO:0000256" key="1">
    <source>
        <dbReference type="SAM" id="MobiDB-lite"/>
    </source>
</evidence>
<keyword evidence="3" id="KW-1185">Reference proteome</keyword>
<dbReference type="AlphaFoldDB" id="A0A4R4UQ35"/>
<protein>
    <submittedName>
        <fullName evidence="2">Uncharacterized protein</fullName>
    </submittedName>
</protein>
<evidence type="ECO:0000313" key="3">
    <source>
        <dbReference type="Proteomes" id="UP000294744"/>
    </source>
</evidence>
<reference evidence="2 3" key="1">
    <citation type="submission" date="2019-03" db="EMBL/GenBank/DDBJ databases">
        <title>Draft genome sequences of novel Actinobacteria.</title>
        <authorList>
            <person name="Sahin N."/>
            <person name="Ay H."/>
            <person name="Saygin H."/>
        </authorList>
    </citation>
    <scope>NUCLEOTIDE SEQUENCE [LARGE SCALE GENOMIC DNA]</scope>
    <source>
        <strain evidence="2 3">16K404</strain>
    </source>
</reference>
<evidence type="ECO:0000313" key="2">
    <source>
        <dbReference type="EMBL" id="TDC94378.1"/>
    </source>
</evidence>
<accession>A0A4R4UQ35</accession>
<name>A0A4R4UQ35_9PSEU</name>
<dbReference type="Proteomes" id="UP000294744">
    <property type="component" value="Unassembled WGS sequence"/>
</dbReference>
<dbReference type="EMBL" id="SMKV01000007">
    <property type="protein sequence ID" value="TDC94378.1"/>
    <property type="molecule type" value="Genomic_DNA"/>
</dbReference>
<proteinExistence type="predicted"/>
<feature type="region of interest" description="Disordered" evidence="1">
    <location>
        <begin position="114"/>
        <end position="141"/>
    </location>
</feature>
<sequence length="141" mass="14243">MPAVEAPKVAGAAASIAAIWIASAISEAMMVSLVCSTSSAASSHELASFSHASLSFGSADSPPSPMSFHSLVNASPVFPSIADLTCWAPPLAELWTPSMPSAAVRHASAIRRMASSSPSGQDCPTTIGSSHLTSSGISMLK</sequence>
<gene>
    <name evidence="2" type="ORF">E1161_07470</name>
</gene>